<keyword evidence="1" id="KW-1133">Transmembrane helix</keyword>
<feature type="transmembrane region" description="Helical" evidence="1">
    <location>
        <begin position="105"/>
        <end position="124"/>
    </location>
</feature>
<dbReference type="RefSeq" id="WP_245666083.1">
    <property type="nucleotide sequence ID" value="NZ_FLRH01000001.1"/>
</dbReference>
<accession>A0A1A9B234</accession>
<keyword evidence="1" id="KW-0812">Transmembrane</keyword>
<feature type="transmembrane region" description="Helical" evidence="1">
    <location>
        <begin position="80"/>
        <end position="99"/>
    </location>
</feature>
<sequence length="126" mass="12864">MTTVGTILADRRRLVFAAGYTGWLLAALAAVVAVHALLLPATTDWAGAHGLWGWAVWAGWAATSLAALHQGVLARRRSRTAVYVLHGCAAAAALIGIAAPGGWGQALTAIAGAAGAWLVAFLAARR</sequence>
<evidence type="ECO:0000256" key="1">
    <source>
        <dbReference type="SAM" id="Phobius"/>
    </source>
</evidence>
<keyword evidence="1" id="KW-0472">Membrane</keyword>
<gene>
    <name evidence="2" type="ORF">GA0070622_0015</name>
    <name evidence="3" type="ORF">GA0070622_0036</name>
</gene>
<evidence type="ECO:0000313" key="4">
    <source>
        <dbReference type="Proteomes" id="UP000199558"/>
    </source>
</evidence>
<reference evidence="3" key="1">
    <citation type="submission" date="2016-06" db="EMBL/GenBank/DDBJ databases">
        <authorList>
            <person name="Kjaerup R.B."/>
            <person name="Dalgaard T.S."/>
            <person name="Juul-Madsen H.R."/>
        </authorList>
    </citation>
    <scope>NUCLEOTIDE SEQUENCE [LARGE SCALE GENOMIC DNA]</scope>
    <source>
        <strain evidence="3">DSM 45794</strain>
    </source>
</reference>
<dbReference type="STRING" id="946078.GA0070622_0015"/>
<dbReference type="EMBL" id="FLRH01000001">
    <property type="protein sequence ID" value="SBT63096.1"/>
    <property type="molecule type" value="Genomic_DNA"/>
</dbReference>
<reference evidence="4" key="2">
    <citation type="submission" date="2016-06" db="EMBL/GenBank/DDBJ databases">
        <authorList>
            <person name="Varghese N."/>
            <person name="Submissions Spin"/>
        </authorList>
    </citation>
    <scope>NUCLEOTIDE SEQUENCE [LARGE SCALE GENOMIC DNA]</scope>
    <source>
        <strain evidence="4">DSM 45794</strain>
    </source>
</reference>
<dbReference type="AlphaFoldDB" id="A0A1A9B234"/>
<dbReference type="Proteomes" id="UP000199558">
    <property type="component" value="Unassembled WGS sequence"/>
</dbReference>
<protein>
    <submittedName>
        <fullName evidence="3">Uncharacterized protein</fullName>
    </submittedName>
</protein>
<dbReference type="EMBL" id="FLRH01000001">
    <property type="protein sequence ID" value="SBT63075.1"/>
    <property type="molecule type" value="Genomic_DNA"/>
</dbReference>
<feature type="transmembrane region" description="Helical" evidence="1">
    <location>
        <begin position="51"/>
        <end position="68"/>
    </location>
</feature>
<keyword evidence="4" id="KW-1185">Reference proteome</keyword>
<proteinExistence type="predicted"/>
<organism evidence="3 4">
    <name type="scientific">Micromonospora sediminicola</name>
    <dbReference type="NCBI Taxonomy" id="946078"/>
    <lineage>
        <taxon>Bacteria</taxon>
        <taxon>Bacillati</taxon>
        <taxon>Actinomycetota</taxon>
        <taxon>Actinomycetes</taxon>
        <taxon>Micromonosporales</taxon>
        <taxon>Micromonosporaceae</taxon>
        <taxon>Micromonospora</taxon>
    </lineage>
</organism>
<evidence type="ECO:0000313" key="2">
    <source>
        <dbReference type="EMBL" id="SBT63075.1"/>
    </source>
</evidence>
<evidence type="ECO:0000313" key="3">
    <source>
        <dbReference type="EMBL" id="SBT63096.1"/>
    </source>
</evidence>
<feature type="transmembrane region" description="Helical" evidence="1">
    <location>
        <begin position="14"/>
        <end position="39"/>
    </location>
</feature>
<name>A0A1A9B234_9ACTN</name>